<keyword evidence="1" id="KW-0472">Membrane</keyword>
<comment type="caution">
    <text evidence="2">The sequence shown here is derived from an EMBL/GenBank/DDBJ whole genome shotgun (WGS) entry which is preliminary data.</text>
</comment>
<dbReference type="EMBL" id="JAVIJP010000066">
    <property type="protein sequence ID" value="KAL3620047.1"/>
    <property type="molecule type" value="Genomic_DNA"/>
</dbReference>
<evidence type="ECO:0000313" key="2">
    <source>
        <dbReference type="EMBL" id="KAL3620047.1"/>
    </source>
</evidence>
<evidence type="ECO:0000313" key="3">
    <source>
        <dbReference type="Proteomes" id="UP001632038"/>
    </source>
</evidence>
<dbReference type="AlphaFoldDB" id="A0ABD3BS14"/>
<dbReference type="Proteomes" id="UP001632038">
    <property type="component" value="Unassembled WGS sequence"/>
</dbReference>
<evidence type="ECO:0008006" key="4">
    <source>
        <dbReference type="Google" id="ProtNLM"/>
    </source>
</evidence>
<keyword evidence="1" id="KW-1133">Transmembrane helix</keyword>
<organism evidence="2 3">
    <name type="scientific">Castilleja foliolosa</name>
    <dbReference type="NCBI Taxonomy" id="1961234"/>
    <lineage>
        <taxon>Eukaryota</taxon>
        <taxon>Viridiplantae</taxon>
        <taxon>Streptophyta</taxon>
        <taxon>Embryophyta</taxon>
        <taxon>Tracheophyta</taxon>
        <taxon>Spermatophyta</taxon>
        <taxon>Magnoliopsida</taxon>
        <taxon>eudicotyledons</taxon>
        <taxon>Gunneridae</taxon>
        <taxon>Pentapetalae</taxon>
        <taxon>asterids</taxon>
        <taxon>lamiids</taxon>
        <taxon>Lamiales</taxon>
        <taxon>Orobanchaceae</taxon>
        <taxon>Pedicularideae</taxon>
        <taxon>Castillejinae</taxon>
        <taxon>Castilleja</taxon>
    </lineage>
</organism>
<reference evidence="3" key="1">
    <citation type="journal article" date="2024" name="IScience">
        <title>Strigolactones Initiate the Formation of Haustorium-like Structures in Castilleja.</title>
        <authorList>
            <person name="Buerger M."/>
            <person name="Peterson D."/>
            <person name="Chory J."/>
        </authorList>
    </citation>
    <scope>NUCLEOTIDE SEQUENCE [LARGE SCALE GENOMIC DNA]</scope>
</reference>
<keyword evidence="3" id="KW-1185">Reference proteome</keyword>
<protein>
    <recommendedName>
        <fullName evidence="4">Photosystem II protein N</fullName>
    </recommendedName>
</protein>
<proteinExistence type="predicted"/>
<gene>
    <name evidence="2" type="ORF">CASFOL_034959</name>
</gene>
<accession>A0ABD3BS14</accession>
<feature type="transmembrane region" description="Helical" evidence="1">
    <location>
        <begin position="6"/>
        <end position="25"/>
    </location>
</feature>
<sequence>MAPTAVTFTLVHGVIIGCGVLVFLTTDNGSEVSSL</sequence>
<evidence type="ECO:0000256" key="1">
    <source>
        <dbReference type="SAM" id="Phobius"/>
    </source>
</evidence>
<keyword evidence="1" id="KW-0812">Transmembrane</keyword>
<name>A0ABD3BS14_9LAMI</name>